<dbReference type="EMBL" id="QGNY01000001">
    <property type="protein sequence ID" value="PWS33224.1"/>
    <property type="molecule type" value="Genomic_DNA"/>
</dbReference>
<name>A0A317F228_9SPHI</name>
<dbReference type="Proteomes" id="UP000245391">
    <property type="component" value="Unassembled WGS sequence"/>
</dbReference>
<comment type="caution">
    <text evidence="1">The sequence shown here is derived from an EMBL/GenBank/DDBJ whole genome shotgun (WGS) entry which is preliminary data.</text>
</comment>
<gene>
    <name evidence="1" type="ORF">DF947_00900</name>
</gene>
<evidence type="ECO:0000313" key="1">
    <source>
        <dbReference type="EMBL" id="PWS33224.1"/>
    </source>
</evidence>
<sequence length="211" mass="24464">MKTKDYDRNVFINCAFDGTFLNIFRAIVYTIHDCGFIARCALETGNGEGVRIDKIVKIIQDCRYGIHDLSCIEITDDSPLPRYNMPYELGIFMGCKYYGESYHKKKNFLVLDSEPHRYKRMISDLAGYDFPAHKNDVLITVGLIRDWLSEAASKKLPGSIYYKDRYQRFMEVLPILCQSMKADVNTLGFKDYYALVSVWIQNENAKILDED</sequence>
<accession>A0A317F228</accession>
<proteinExistence type="predicted"/>
<keyword evidence="2" id="KW-1185">Reference proteome</keyword>
<dbReference type="OrthoDB" id="7596615at2"/>
<organism evidence="1 2">
    <name type="scientific">Pedobacter paludis</name>
    <dbReference type="NCBI Taxonomy" id="2203212"/>
    <lineage>
        <taxon>Bacteria</taxon>
        <taxon>Pseudomonadati</taxon>
        <taxon>Bacteroidota</taxon>
        <taxon>Sphingobacteriia</taxon>
        <taxon>Sphingobacteriales</taxon>
        <taxon>Sphingobacteriaceae</taxon>
        <taxon>Pedobacter</taxon>
    </lineage>
</organism>
<protein>
    <submittedName>
        <fullName evidence="1">Uncharacterized protein</fullName>
    </submittedName>
</protein>
<dbReference type="AlphaFoldDB" id="A0A317F228"/>
<evidence type="ECO:0000313" key="2">
    <source>
        <dbReference type="Proteomes" id="UP000245391"/>
    </source>
</evidence>
<reference evidence="2" key="1">
    <citation type="submission" date="2018-05" db="EMBL/GenBank/DDBJ databases">
        <title>Pedobacter paludis sp. nov., isolated from wetland soil.</title>
        <authorList>
            <person name="Zhang Y."/>
        </authorList>
    </citation>
    <scope>NUCLEOTIDE SEQUENCE [LARGE SCALE GENOMIC DNA]</scope>
    <source>
        <strain evidence="2">R-8</strain>
    </source>
</reference>
<dbReference type="RefSeq" id="WP_109927811.1">
    <property type="nucleotide sequence ID" value="NZ_QGNY01000001.1"/>
</dbReference>